<accession>A0A4V0ZFU7</accession>
<dbReference type="EMBL" id="CP034759">
    <property type="protein sequence ID" value="QBG35040.1"/>
    <property type="molecule type" value="Genomic_DNA"/>
</dbReference>
<dbReference type="InterPro" id="IPR035965">
    <property type="entry name" value="PAS-like_dom_sf"/>
</dbReference>
<reference evidence="5 6" key="1">
    <citation type="submission" date="2018-12" db="EMBL/GenBank/DDBJ databases">
        <title>Complete genome of Litorilituus sediminis.</title>
        <authorList>
            <person name="Liu A."/>
            <person name="Rong J."/>
        </authorList>
    </citation>
    <scope>NUCLEOTIDE SEQUENCE [LARGE SCALE GENOMIC DNA]</scope>
    <source>
        <strain evidence="5 6">JCM 17549</strain>
    </source>
</reference>
<dbReference type="Pfam" id="PF00990">
    <property type="entry name" value="GGDEF"/>
    <property type="match status" value="1"/>
</dbReference>
<dbReference type="PROSITE" id="PS50887">
    <property type="entry name" value="GGDEF"/>
    <property type="match status" value="1"/>
</dbReference>
<keyword evidence="6" id="KW-1185">Reference proteome</keyword>
<evidence type="ECO:0000313" key="6">
    <source>
        <dbReference type="Proteomes" id="UP000290244"/>
    </source>
</evidence>
<dbReference type="InterPro" id="IPR013587">
    <property type="entry name" value="Nitrate/nitrite_sensing"/>
</dbReference>
<feature type="transmembrane region" description="Helical" evidence="1">
    <location>
        <begin position="297"/>
        <end position="320"/>
    </location>
</feature>
<dbReference type="InterPro" id="IPR001610">
    <property type="entry name" value="PAC"/>
</dbReference>
<dbReference type="NCBIfam" id="TIGR00229">
    <property type="entry name" value="sensory_box"/>
    <property type="match status" value="1"/>
</dbReference>
<dbReference type="Gene3D" id="3.30.450.20">
    <property type="entry name" value="PAS domain"/>
    <property type="match status" value="1"/>
</dbReference>
<evidence type="ECO:0000259" key="3">
    <source>
        <dbReference type="PROSITE" id="PS50113"/>
    </source>
</evidence>
<evidence type="ECO:0000256" key="1">
    <source>
        <dbReference type="SAM" id="Phobius"/>
    </source>
</evidence>
<keyword evidence="1" id="KW-0812">Transmembrane</keyword>
<dbReference type="InterPro" id="IPR043128">
    <property type="entry name" value="Rev_trsase/Diguanyl_cyclase"/>
</dbReference>
<keyword evidence="1" id="KW-1133">Transmembrane helix</keyword>
<dbReference type="InterPro" id="IPR000700">
    <property type="entry name" value="PAS-assoc_C"/>
</dbReference>
<sequence length="628" mass="70844">MKFLTANRNLLLLAFLPTLAIVVFAFITVQHALKTLDKSDYAIKLIELSLVNNALVHEVQKERGMSNVYFYSQGQQFAEQLVAQRKLTNIALVNRNQFIEQQLGVPAVAKEIIALVGIKDLASQRNGIDEFALSSKEIIYYYSQLNKQLIDTILQAIKLSSDAAVNNLLHAYYSLVMSKELAGIERAYLADIDSAQGFTAKKLTAITRIRAMEESHLALFEQLAEANIVRFYQQAMQHESFAKIAKLRQLPLNSIESDTWFSDATQRINQLQALETEITANLLTKLNKLNSSAHNRLWFSVVYGALSIVLILILVIKLLINRANEHRYQEQLEAKTEALNLFKLVVDNSLNGVVITSPEGKINYVNKHFCSMSGYREEELIGKNPRMWSSGDTSVSTYRQLYTTITQGNYWQGELRNKRKDSQLYWTNTTIFPVKSQVNEIVNFVCIQKDVTQQKHDKETIEHLVNHDTLTGLPSLRLGKDRLEQAILSAQRHNLVAAVMFFDLDGFKEVNDQFGHAAGDHVLITTGQRIVAQLRQTDTVARIGGDEYIVVMTNIKHVKAIEQVAKKVIEAVKQPVYFNEHALYVTASIGISQYPRHGTTGAELLAKADQAMYAIKGVGKNNYSIYAD</sequence>
<dbReference type="InterPro" id="IPR029787">
    <property type="entry name" value="Nucleotide_cyclase"/>
</dbReference>
<dbReference type="CDD" id="cd01949">
    <property type="entry name" value="GGDEF"/>
    <property type="match status" value="1"/>
</dbReference>
<dbReference type="KEGG" id="lsd:EMK97_04475"/>
<keyword evidence="1" id="KW-0472">Membrane</keyword>
<dbReference type="CDD" id="cd00130">
    <property type="entry name" value="PAS"/>
    <property type="match status" value="1"/>
</dbReference>
<dbReference type="Pfam" id="PF08376">
    <property type="entry name" value="NIT"/>
    <property type="match status" value="1"/>
</dbReference>
<protein>
    <submittedName>
        <fullName evidence="5">Diguanylate cyclase</fullName>
    </submittedName>
</protein>
<dbReference type="AlphaFoldDB" id="A0A4V0ZFU7"/>
<evidence type="ECO:0000313" key="5">
    <source>
        <dbReference type="EMBL" id="QBG35040.1"/>
    </source>
</evidence>
<dbReference type="PROSITE" id="PS50112">
    <property type="entry name" value="PAS"/>
    <property type="match status" value="1"/>
</dbReference>
<dbReference type="RefSeq" id="WP_130599828.1">
    <property type="nucleotide sequence ID" value="NZ_CP034759.1"/>
</dbReference>
<name>A0A4V0ZFU7_9GAMM</name>
<dbReference type="Gene3D" id="3.30.70.270">
    <property type="match status" value="1"/>
</dbReference>
<feature type="domain" description="PAS" evidence="2">
    <location>
        <begin position="338"/>
        <end position="384"/>
    </location>
</feature>
<proteinExistence type="predicted"/>
<feature type="domain" description="GGDEF" evidence="4">
    <location>
        <begin position="495"/>
        <end position="628"/>
    </location>
</feature>
<evidence type="ECO:0000259" key="4">
    <source>
        <dbReference type="PROSITE" id="PS50887"/>
    </source>
</evidence>
<organism evidence="5 6">
    <name type="scientific">Litorilituus sediminis</name>
    <dbReference type="NCBI Taxonomy" id="718192"/>
    <lineage>
        <taxon>Bacteria</taxon>
        <taxon>Pseudomonadati</taxon>
        <taxon>Pseudomonadota</taxon>
        <taxon>Gammaproteobacteria</taxon>
        <taxon>Alteromonadales</taxon>
        <taxon>Colwelliaceae</taxon>
        <taxon>Litorilituus</taxon>
    </lineage>
</organism>
<dbReference type="PROSITE" id="PS50113">
    <property type="entry name" value="PAC"/>
    <property type="match status" value="1"/>
</dbReference>
<dbReference type="Pfam" id="PF13426">
    <property type="entry name" value="PAS_9"/>
    <property type="match status" value="1"/>
</dbReference>
<dbReference type="SMART" id="SM00091">
    <property type="entry name" value="PAS"/>
    <property type="match status" value="1"/>
</dbReference>
<dbReference type="InterPro" id="IPR000160">
    <property type="entry name" value="GGDEF_dom"/>
</dbReference>
<evidence type="ECO:0000259" key="2">
    <source>
        <dbReference type="PROSITE" id="PS50112"/>
    </source>
</evidence>
<dbReference type="SMART" id="SM00086">
    <property type="entry name" value="PAC"/>
    <property type="match status" value="1"/>
</dbReference>
<dbReference type="SUPFAM" id="SSF55073">
    <property type="entry name" value="Nucleotide cyclase"/>
    <property type="match status" value="1"/>
</dbReference>
<dbReference type="OrthoDB" id="9799509at2"/>
<dbReference type="NCBIfam" id="TIGR00254">
    <property type="entry name" value="GGDEF"/>
    <property type="match status" value="1"/>
</dbReference>
<dbReference type="InterPro" id="IPR000014">
    <property type="entry name" value="PAS"/>
</dbReference>
<dbReference type="Proteomes" id="UP000290244">
    <property type="component" value="Chromosome"/>
</dbReference>
<feature type="domain" description="PAC" evidence="3">
    <location>
        <begin position="411"/>
        <end position="463"/>
    </location>
</feature>
<dbReference type="InterPro" id="IPR052163">
    <property type="entry name" value="DGC-Regulatory_Protein"/>
</dbReference>
<dbReference type="PANTHER" id="PTHR46663">
    <property type="entry name" value="DIGUANYLATE CYCLASE DGCT-RELATED"/>
    <property type="match status" value="1"/>
</dbReference>
<gene>
    <name evidence="5" type="ORF">EMK97_04475</name>
</gene>
<dbReference type="SMART" id="SM00267">
    <property type="entry name" value="GGDEF"/>
    <property type="match status" value="1"/>
</dbReference>
<dbReference type="PANTHER" id="PTHR46663:SF3">
    <property type="entry name" value="SLL0267 PROTEIN"/>
    <property type="match status" value="1"/>
</dbReference>
<dbReference type="SUPFAM" id="SSF55785">
    <property type="entry name" value="PYP-like sensor domain (PAS domain)"/>
    <property type="match status" value="1"/>
</dbReference>